<evidence type="ECO:0000313" key="1">
    <source>
        <dbReference type="EMBL" id="QGY43362.1"/>
    </source>
</evidence>
<dbReference type="AlphaFoldDB" id="A0A6I6JT95"/>
<gene>
    <name evidence="1" type="ORF">GM418_06720</name>
</gene>
<keyword evidence="2" id="KW-1185">Reference proteome</keyword>
<dbReference type="KEGG" id="mcos:GM418_06720"/>
<evidence type="ECO:0000313" key="2">
    <source>
        <dbReference type="Proteomes" id="UP000428260"/>
    </source>
</evidence>
<dbReference type="EMBL" id="CP046401">
    <property type="protein sequence ID" value="QGY43362.1"/>
    <property type="molecule type" value="Genomic_DNA"/>
</dbReference>
<accession>A0A6I6JT95</accession>
<organism evidence="1 2">
    <name type="scientific">Maribellus comscasis</name>
    <dbReference type="NCBI Taxonomy" id="2681766"/>
    <lineage>
        <taxon>Bacteria</taxon>
        <taxon>Pseudomonadati</taxon>
        <taxon>Bacteroidota</taxon>
        <taxon>Bacteroidia</taxon>
        <taxon>Marinilabiliales</taxon>
        <taxon>Prolixibacteraceae</taxon>
        <taxon>Maribellus</taxon>
    </lineage>
</organism>
<dbReference type="RefSeq" id="WP_158864413.1">
    <property type="nucleotide sequence ID" value="NZ_CP046401.1"/>
</dbReference>
<protein>
    <submittedName>
        <fullName evidence="1">Uncharacterized protein</fullName>
    </submittedName>
</protein>
<sequence length="60" mass="6883">MNGLKKRKTTLSFAVNSKEYLGNDKNTLKSRIQAMDKGWIQKKNDIRKMKRTADNIKAGV</sequence>
<dbReference type="Proteomes" id="UP000428260">
    <property type="component" value="Chromosome"/>
</dbReference>
<name>A0A6I6JT95_9BACT</name>
<reference evidence="1 2" key="1">
    <citation type="submission" date="2019-11" db="EMBL/GenBank/DDBJ databases">
        <authorList>
            <person name="Zheng R.K."/>
            <person name="Sun C.M."/>
        </authorList>
    </citation>
    <scope>NUCLEOTIDE SEQUENCE [LARGE SCALE GENOMIC DNA]</scope>
    <source>
        <strain evidence="1 2">WC007</strain>
    </source>
</reference>
<proteinExistence type="predicted"/>